<evidence type="ECO:0000313" key="7">
    <source>
        <dbReference type="Proteomes" id="UP000037460"/>
    </source>
</evidence>
<dbReference type="Pfam" id="PF01031">
    <property type="entry name" value="Dynamin_M"/>
    <property type="match status" value="1"/>
</dbReference>
<dbReference type="SMART" id="SM00053">
    <property type="entry name" value="DYNc"/>
    <property type="match status" value="1"/>
</dbReference>
<dbReference type="InterPro" id="IPR003130">
    <property type="entry name" value="GED"/>
</dbReference>
<dbReference type="Pfam" id="PF02212">
    <property type="entry name" value="GED"/>
    <property type="match status" value="1"/>
</dbReference>
<dbReference type="Pfam" id="PF00350">
    <property type="entry name" value="Dynamin_N"/>
    <property type="match status" value="1"/>
</dbReference>
<evidence type="ECO:0000313" key="6">
    <source>
        <dbReference type="EMBL" id="KOO34643.1"/>
    </source>
</evidence>
<reference evidence="7" key="1">
    <citation type="journal article" date="2015" name="PLoS Genet.">
        <title>Genome Sequence and Transcriptome Analyses of Chrysochromulina tobin: Metabolic Tools for Enhanced Algal Fitness in the Prominent Order Prymnesiales (Haptophyceae).</title>
        <authorList>
            <person name="Hovde B.T."/>
            <person name="Deodato C.R."/>
            <person name="Hunsperger H.M."/>
            <person name="Ryken S.A."/>
            <person name="Yost W."/>
            <person name="Jha R.K."/>
            <person name="Patterson J."/>
            <person name="Monnat R.J. Jr."/>
            <person name="Barlow S.B."/>
            <person name="Starkenburg S.R."/>
            <person name="Cattolico R.A."/>
        </authorList>
    </citation>
    <scope>NUCLEOTIDE SEQUENCE</scope>
    <source>
        <strain evidence="7">CCMP291</strain>
    </source>
</reference>
<dbReference type="InterPro" id="IPR030381">
    <property type="entry name" value="G_DYNAMIN_dom"/>
</dbReference>
<dbReference type="InterPro" id="IPR020850">
    <property type="entry name" value="GED_dom"/>
</dbReference>
<dbReference type="AlphaFoldDB" id="A0A0M0K8C4"/>
<dbReference type="PANTHER" id="PTHR11566:SF21">
    <property type="entry name" value="DYNAMIN RELATED PROTEIN 1, ISOFORM A"/>
    <property type="match status" value="1"/>
</dbReference>
<dbReference type="Proteomes" id="UP000037460">
    <property type="component" value="Unassembled WGS sequence"/>
</dbReference>
<dbReference type="OrthoDB" id="5061070at2759"/>
<protein>
    <submittedName>
        <fullName evidence="6">Dynamin-like protein</fullName>
    </submittedName>
</protein>
<evidence type="ECO:0000259" key="4">
    <source>
        <dbReference type="PROSITE" id="PS51388"/>
    </source>
</evidence>
<dbReference type="EMBL" id="JWZX01001146">
    <property type="protein sequence ID" value="KOO34643.1"/>
    <property type="molecule type" value="Genomic_DNA"/>
</dbReference>
<organism evidence="6 7">
    <name type="scientific">Chrysochromulina tobinii</name>
    <dbReference type="NCBI Taxonomy" id="1460289"/>
    <lineage>
        <taxon>Eukaryota</taxon>
        <taxon>Haptista</taxon>
        <taxon>Haptophyta</taxon>
        <taxon>Prymnesiophyceae</taxon>
        <taxon>Prymnesiales</taxon>
        <taxon>Chrysochromulinaceae</taxon>
        <taxon>Chrysochromulina</taxon>
    </lineage>
</organism>
<dbReference type="GO" id="GO:0003924">
    <property type="term" value="F:GTPase activity"/>
    <property type="evidence" value="ECO:0007669"/>
    <property type="project" value="InterPro"/>
</dbReference>
<dbReference type="InterPro" id="IPR022812">
    <property type="entry name" value="Dynamin"/>
</dbReference>
<dbReference type="Gene3D" id="1.20.120.1240">
    <property type="entry name" value="Dynamin, middle domain"/>
    <property type="match status" value="1"/>
</dbReference>
<name>A0A0M0K8C4_9EUKA</name>
<keyword evidence="7" id="KW-1185">Reference proteome</keyword>
<dbReference type="GO" id="GO:0005525">
    <property type="term" value="F:GTP binding"/>
    <property type="evidence" value="ECO:0007669"/>
    <property type="project" value="InterPro"/>
</dbReference>
<keyword evidence="2" id="KW-0342">GTP-binding</keyword>
<dbReference type="InterPro" id="IPR027417">
    <property type="entry name" value="P-loop_NTPase"/>
</dbReference>
<dbReference type="InterPro" id="IPR000375">
    <property type="entry name" value="Dynamin_stalk"/>
</dbReference>
<sequence>MDAISMQEAQHSAPLSPADAKPAEGETSKLRATAAVVGNVAVTVGSAAATVGGSAIWAAGSYLSSVVANRGASGGGIGGGGAAEAGSAASGLGSAEILKMANALDGIFATSELAGPVAGRLKQPEVPRLVVVGTQSSGKSSLLNGIMGADILPLGEEMVTRAPLALQLVHHAEPSEMRAEFGTFVNGGWCVEETVELACPDPKAAQLERIRKAIEAQTAARAGSQKGVTNEAIFLRLYSPHVPNLSLVDLPGLTMTALTAQGQPKDIKQQIRQMIASYIQPARTIILMVCPARADLEADPAVELAREYDPQGTRTVGVLTKVDLMNKGTDVSKYLTNALPSDLQLSLGYFAVKMRGPAEKGLTVREGYGSEAEYFKAHATYGRAFAPFAERLGVPPLSKFLARVLLGHLKQHLPHILREVDSLYLQTERNLSDLGPAVPIDAASRSALVQNLVASFSRNVVGALVEKRADVKTGRRIKDAFAALSKELKAVKPFDESAYPDQYLLDAARDCEGNHLSFPIPPIELLEHMLTHPEKRPIRQLLPPCLGCVSAVHEELRALCTRLLNQETTMLARFPKLRAKLREEFEGLLERERSATMHKLEELIAMEEAYIYTDDESFLKELQEGIKKLVKGVEAPLLRSILNSYYATITRSVVNAAPKAIMLHMLRATENALYPTLFERLAHASVDDQGLLDEPPEMESKRRADVELLGKLRAAKRALEQLA</sequence>
<dbReference type="GO" id="GO:0005737">
    <property type="term" value="C:cytoplasm"/>
    <property type="evidence" value="ECO:0007669"/>
    <property type="project" value="TreeGrafter"/>
</dbReference>
<feature type="domain" description="GED" evidence="4">
    <location>
        <begin position="635"/>
        <end position="723"/>
    </location>
</feature>
<feature type="region of interest" description="Disordered" evidence="3">
    <location>
        <begin position="1"/>
        <end position="27"/>
    </location>
</feature>
<feature type="domain" description="Dynamin-type G" evidence="5">
    <location>
        <begin position="123"/>
        <end position="414"/>
    </location>
</feature>
<dbReference type="GO" id="GO:0005874">
    <property type="term" value="C:microtubule"/>
    <property type="evidence" value="ECO:0007669"/>
    <property type="project" value="TreeGrafter"/>
</dbReference>
<dbReference type="InterPro" id="IPR045063">
    <property type="entry name" value="Dynamin_N"/>
</dbReference>
<evidence type="ECO:0000259" key="5">
    <source>
        <dbReference type="PROSITE" id="PS51718"/>
    </source>
</evidence>
<dbReference type="SUPFAM" id="SSF52540">
    <property type="entry name" value="P-loop containing nucleoside triphosphate hydrolases"/>
    <property type="match status" value="1"/>
</dbReference>
<evidence type="ECO:0000256" key="2">
    <source>
        <dbReference type="ARBA" id="ARBA00023134"/>
    </source>
</evidence>
<proteinExistence type="predicted"/>
<dbReference type="GO" id="GO:0008017">
    <property type="term" value="F:microtubule binding"/>
    <property type="evidence" value="ECO:0007669"/>
    <property type="project" value="TreeGrafter"/>
</dbReference>
<dbReference type="PROSITE" id="PS51388">
    <property type="entry name" value="GED"/>
    <property type="match status" value="1"/>
</dbReference>
<dbReference type="SMART" id="SM00302">
    <property type="entry name" value="GED"/>
    <property type="match status" value="1"/>
</dbReference>
<dbReference type="PROSITE" id="PS51718">
    <property type="entry name" value="G_DYNAMIN_2"/>
    <property type="match status" value="1"/>
</dbReference>
<evidence type="ECO:0000256" key="3">
    <source>
        <dbReference type="SAM" id="MobiDB-lite"/>
    </source>
</evidence>
<dbReference type="PANTHER" id="PTHR11566">
    <property type="entry name" value="DYNAMIN"/>
    <property type="match status" value="1"/>
</dbReference>
<dbReference type="GO" id="GO:0016020">
    <property type="term" value="C:membrane"/>
    <property type="evidence" value="ECO:0007669"/>
    <property type="project" value="TreeGrafter"/>
</dbReference>
<dbReference type="InterPro" id="IPR001401">
    <property type="entry name" value="Dynamin_GTPase"/>
</dbReference>
<dbReference type="Gene3D" id="3.40.50.300">
    <property type="entry name" value="P-loop containing nucleotide triphosphate hydrolases"/>
    <property type="match status" value="1"/>
</dbReference>
<evidence type="ECO:0000256" key="1">
    <source>
        <dbReference type="ARBA" id="ARBA00022741"/>
    </source>
</evidence>
<keyword evidence="1" id="KW-0547">Nucleotide-binding</keyword>
<dbReference type="CDD" id="cd08771">
    <property type="entry name" value="DLP_1"/>
    <property type="match status" value="1"/>
</dbReference>
<gene>
    <name evidence="6" type="ORF">Ctob_012611</name>
</gene>
<dbReference type="PRINTS" id="PR00195">
    <property type="entry name" value="DYNAMIN"/>
</dbReference>
<accession>A0A0M0K8C4</accession>
<comment type="caution">
    <text evidence="6">The sequence shown here is derived from an EMBL/GenBank/DDBJ whole genome shotgun (WGS) entry which is preliminary data.</text>
</comment>